<evidence type="ECO:0000313" key="4">
    <source>
        <dbReference type="Proteomes" id="UP000610373"/>
    </source>
</evidence>
<accession>A0A811T692</accession>
<evidence type="ECO:0000313" key="3">
    <source>
        <dbReference type="EMBL" id="CAD6491093.1"/>
    </source>
</evidence>
<dbReference type="InterPro" id="IPR001296">
    <property type="entry name" value="Glyco_trans_1"/>
</dbReference>
<dbReference type="SUPFAM" id="SSF53756">
    <property type="entry name" value="UDP-Glycosyltransferase/glycogen phosphorylase"/>
    <property type="match status" value="1"/>
</dbReference>
<protein>
    <submittedName>
        <fullName evidence="3">D-inositol-3-phosphate glycosyltransferase</fullName>
        <ecNumber evidence="3">2.4.1.250</ecNumber>
    </submittedName>
</protein>
<feature type="transmembrane region" description="Helical" evidence="1">
    <location>
        <begin position="81"/>
        <end position="99"/>
    </location>
</feature>
<dbReference type="PANTHER" id="PTHR45947:SF3">
    <property type="entry name" value="SULFOQUINOVOSYL TRANSFERASE SQD2"/>
    <property type="match status" value="1"/>
</dbReference>
<dbReference type="Gene3D" id="3.40.50.2000">
    <property type="entry name" value="Glycogen Phosphorylase B"/>
    <property type="match status" value="2"/>
</dbReference>
<feature type="domain" description="Glycosyl transferase family 1" evidence="2">
    <location>
        <begin position="208"/>
        <end position="365"/>
    </location>
</feature>
<dbReference type="GO" id="GO:0102710">
    <property type="term" value="F:D-inositol-3-phosphate glycosyltransferase activity"/>
    <property type="evidence" value="ECO:0007669"/>
    <property type="project" value="UniProtKB-EC"/>
</dbReference>
<proteinExistence type="predicted"/>
<dbReference type="Pfam" id="PF00534">
    <property type="entry name" value="Glycos_transf_1"/>
    <property type="match status" value="1"/>
</dbReference>
<dbReference type="PANTHER" id="PTHR45947">
    <property type="entry name" value="SULFOQUINOVOSYL TRANSFERASE SQD2"/>
    <property type="match status" value="1"/>
</dbReference>
<name>A0A811T692_9EURY</name>
<keyword evidence="1" id="KW-1133">Transmembrane helix</keyword>
<dbReference type="InterPro" id="IPR050194">
    <property type="entry name" value="Glycosyltransferase_grp1"/>
</dbReference>
<keyword evidence="1" id="KW-0472">Membrane</keyword>
<keyword evidence="3" id="KW-0808">Transferase</keyword>
<keyword evidence="1" id="KW-0812">Transmembrane</keyword>
<feature type="transmembrane region" description="Helical" evidence="1">
    <location>
        <begin position="114"/>
        <end position="134"/>
    </location>
</feature>
<comment type="caution">
    <text evidence="3">The sequence shown here is derived from an EMBL/GenBank/DDBJ whole genome shotgun (WGS) entry which is preliminary data.</text>
</comment>
<evidence type="ECO:0000256" key="1">
    <source>
        <dbReference type="SAM" id="Phobius"/>
    </source>
</evidence>
<sequence>MGEGAKAGKGGSHRVCIVTYPFALSKVTKVYNLLFDLLEIFESVTDKLYVITGNIPADEIPDNRKYHLINFEMEKELRRHLPMYVAFPIWLFNYIIGQVKMSYNLLKISKNIDIVIFFLGYEYLLPILTAKILGKRTVMIVTISSKSAKMAYNKVFYYISRIIERISYSLSDQLVVDPQNVSMLGLQRYENKIAYGPRHVNLDSFKIIKKIDERENIVGYVGRFSEEKGIRNFADAIPLIFKECENVKFLMGGDGLLFKEIKQKLERYPSDKLIFMKWIPHENLPEYLNGLKLIVIPSYTETGPFIALEAMACGTPVLSTSVGLVSDIIKDGETGFILEDNSPECIARNVIRASEHANLGEIVKNARKTIEEKFTYIAAVERYREILYNSGVENT</sequence>
<gene>
    <name evidence="3" type="primary">mshA_2</name>
    <name evidence="3" type="ORF">CHKLHMKO_00051</name>
</gene>
<dbReference type="AlphaFoldDB" id="A0A811T692"/>
<evidence type="ECO:0000259" key="2">
    <source>
        <dbReference type="Pfam" id="PF00534"/>
    </source>
</evidence>
<dbReference type="EC" id="2.4.1.250" evidence="3"/>
<dbReference type="EMBL" id="CAJHIO010000002">
    <property type="protein sequence ID" value="CAD6491093.1"/>
    <property type="molecule type" value="Genomic_DNA"/>
</dbReference>
<organism evidence="3 4">
    <name type="scientific">Candidatus Argoarchaeum ethanivorans</name>
    <dbReference type="NCBI Taxonomy" id="2608793"/>
    <lineage>
        <taxon>Archaea</taxon>
        <taxon>Methanobacteriati</taxon>
        <taxon>Methanobacteriota</taxon>
        <taxon>Stenosarchaea group</taxon>
        <taxon>Methanomicrobia</taxon>
        <taxon>Methanosarcinales</taxon>
        <taxon>Methanosarcinales incertae sedis</taxon>
        <taxon>GOM Arc I cluster</taxon>
        <taxon>Candidatus Argoarchaeum</taxon>
    </lineage>
</organism>
<dbReference type="CDD" id="cd03801">
    <property type="entry name" value="GT4_PimA-like"/>
    <property type="match status" value="1"/>
</dbReference>
<dbReference type="Proteomes" id="UP000610373">
    <property type="component" value="Unassembled WGS sequence"/>
</dbReference>
<keyword evidence="3" id="KW-0328">Glycosyltransferase</keyword>
<reference evidence="3" key="1">
    <citation type="submission" date="2020-10" db="EMBL/GenBank/DDBJ databases">
        <authorList>
            <person name="Hahn C.J."/>
            <person name="Laso-Perez R."/>
            <person name="Vulcano F."/>
            <person name="Vaziourakis K.-M."/>
            <person name="Stokke R."/>
            <person name="Steen I.H."/>
            <person name="Teske A."/>
            <person name="Boetius A."/>
            <person name="Liebeke M."/>
            <person name="Amann R."/>
            <person name="Knittel K."/>
        </authorList>
    </citation>
    <scope>NUCLEOTIDE SEQUENCE</scope>
    <source>
        <strain evidence="3">Gfbio:e3339647-f889-4370-9287-4fb5cb688e4c:AG392O15_GoMArc1</strain>
    </source>
</reference>